<protein>
    <submittedName>
        <fullName evidence="2">Uncharacterized protein</fullName>
    </submittedName>
</protein>
<sequence>MEGDTPDAKKNEDQLMNVNNDVSPSSLNSISKSRNLLQKKDGRCLGVLSSGKYLQIFKNSPKVSCSDEFSTSSPSHFLRKPGADSIAADQSRKVISLPSNNTFSSPSRDDSQGTLQFTMRANGTPRFVFKLDNQKDVYVASLSSKADDQSVLEYSYMIHLQRRESSSSSSSSSLLVGRIKVSTLSSGSLLNERFIERKFVLFSSNGEHSQTPCRKKNKGLCEKVVGVMKNNNEQMQPDFDNEQANLLENNLPTNLETLAVIVKQEFLEEEEEETGGWGLKFLRKSTLVQTESGSSRSKTSIDVVFPSGIHGGPEDGPLSLIERWKSQGICDCGGWDLGCSLTLLNSQPRKDNLLELFMEGSEHETSVLRIEKLPRGRYFVQYQKWLSDLQSFSVALAFIHSHKAINYDH</sequence>
<proteinExistence type="predicted"/>
<evidence type="ECO:0000313" key="2">
    <source>
        <dbReference type="EMBL" id="KAF2549553.1"/>
    </source>
</evidence>
<gene>
    <name evidence="2" type="ORF">F2Q70_00019363</name>
</gene>
<dbReference type="AlphaFoldDB" id="A0A8S9GUX3"/>
<dbReference type="PANTHER" id="PTHR31390:SF2">
    <property type="entry name" value="EXPRESSED PROTEIN"/>
    <property type="match status" value="1"/>
</dbReference>
<dbReference type="Pfam" id="PF12043">
    <property type="entry name" value="DUF3527"/>
    <property type="match status" value="2"/>
</dbReference>
<organism evidence="2">
    <name type="scientific">Brassica cretica</name>
    <name type="common">Mustard</name>
    <dbReference type="NCBI Taxonomy" id="69181"/>
    <lineage>
        <taxon>Eukaryota</taxon>
        <taxon>Viridiplantae</taxon>
        <taxon>Streptophyta</taxon>
        <taxon>Embryophyta</taxon>
        <taxon>Tracheophyta</taxon>
        <taxon>Spermatophyta</taxon>
        <taxon>Magnoliopsida</taxon>
        <taxon>eudicotyledons</taxon>
        <taxon>Gunneridae</taxon>
        <taxon>Pentapetalae</taxon>
        <taxon>rosids</taxon>
        <taxon>malvids</taxon>
        <taxon>Brassicales</taxon>
        <taxon>Brassicaceae</taxon>
        <taxon>Brassiceae</taxon>
        <taxon>Brassica</taxon>
    </lineage>
</organism>
<feature type="compositionally biased region" description="Basic and acidic residues" evidence="1">
    <location>
        <begin position="1"/>
        <end position="13"/>
    </location>
</feature>
<dbReference type="InterPro" id="IPR021916">
    <property type="entry name" value="DUF3527"/>
</dbReference>
<name>A0A8S9GUX3_BRACR</name>
<feature type="region of interest" description="Disordered" evidence="1">
    <location>
        <begin position="1"/>
        <end position="29"/>
    </location>
</feature>
<feature type="compositionally biased region" description="Polar residues" evidence="1">
    <location>
        <begin position="14"/>
        <end position="29"/>
    </location>
</feature>
<dbReference type="PANTHER" id="PTHR31390">
    <property type="entry name" value="EXPRESSED PROTEIN"/>
    <property type="match status" value="1"/>
</dbReference>
<accession>A0A8S9GUX3</accession>
<comment type="caution">
    <text evidence="2">The sequence shown here is derived from an EMBL/GenBank/DDBJ whole genome shotgun (WGS) entry which is preliminary data.</text>
</comment>
<evidence type="ECO:0000256" key="1">
    <source>
        <dbReference type="SAM" id="MobiDB-lite"/>
    </source>
</evidence>
<dbReference type="EMBL" id="QGKY02001925">
    <property type="protein sequence ID" value="KAF2549553.1"/>
    <property type="molecule type" value="Genomic_DNA"/>
</dbReference>
<reference evidence="2" key="1">
    <citation type="submission" date="2019-12" db="EMBL/GenBank/DDBJ databases">
        <title>Genome sequencing and annotation of Brassica cretica.</title>
        <authorList>
            <person name="Studholme D.J."/>
            <person name="Sarris P.F."/>
        </authorList>
    </citation>
    <scope>NUCLEOTIDE SEQUENCE</scope>
    <source>
        <strain evidence="2">PFS-102/07</strain>
        <tissue evidence="2">Leaf</tissue>
    </source>
</reference>